<protein>
    <submittedName>
        <fullName evidence="2">Uncharacterized protein</fullName>
    </submittedName>
</protein>
<proteinExistence type="predicted"/>
<dbReference type="EMBL" id="JAPTZU010000017">
    <property type="protein sequence ID" value="MCZ2689825.1"/>
    <property type="molecule type" value="Genomic_DNA"/>
</dbReference>
<dbReference type="EMBL" id="JMZZ02000155">
    <property type="protein sequence ID" value="KFX74034.1"/>
    <property type="molecule type" value="Genomic_DNA"/>
</dbReference>
<dbReference type="AlphaFoldDB" id="A0A081UFT8"/>
<reference evidence="1" key="1">
    <citation type="book" date="2014" name="THE 24TH EUROPEAN CONGRESS OF CLINICAL MICROBIOLOGY AND INFECTIOUS DISEASES" publisher="ECCMID 2014" city="Barcelona, Spain">
        <title>Identification of resistance genes in three multidrug-resistant Bacteroides fragilis isolates by whole genome sequencing.</title>
        <editorList>
            <person name="Unknown"/>
            <person name="A."/>
        </editorList>
        <authorList>
            <person name="Sydenham T.V."/>
            <person name="Hasman H."/>
            <person name="Wang M."/>
            <person name="Soki J."/>
            <person name="Nagy E."/>
            <person name="Justesen U.S."/>
        </authorList>
    </citation>
    <scope>NUCLEOTIDE SEQUENCE</scope>
    <source>
        <strain evidence="1">DCMOUH0018B</strain>
    </source>
</reference>
<organism evidence="2 3">
    <name type="scientific">Bacteroides fragilis</name>
    <dbReference type="NCBI Taxonomy" id="817"/>
    <lineage>
        <taxon>Bacteria</taxon>
        <taxon>Pseudomonadati</taxon>
        <taxon>Bacteroidota</taxon>
        <taxon>Bacteroidia</taxon>
        <taxon>Bacteroidales</taxon>
        <taxon>Bacteroidaceae</taxon>
        <taxon>Bacteroides</taxon>
    </lineage>
</organism>
<evidence type="ECO:0000313" key="2">
    <source>
        <dbReference type="EMBL" id="MCZ2689825.1"/>
    </source>
</evidence>
<dbReference type="RefSeq" id="WP_032536182.1">
    <property type="nucleotide sequence ID" value="NZ_CAXSXC010000015.1"/>
</dbReference>
<dbReference type="Proteomes" id="UP001079672">
    <property type="component" value="Unassembled WGS sequence"/>
</dbReference>
<comment type="caution">
    <text evidence="2">The sequence shown here is derived from an EMBL/GenBank/DDBJ whole genome shotgun (WGS) entry which is preliminary data.</text>
</comment>
<name>A0A081UFT8_BACFG</name>
<evidence type="ECO:0000313" key="3">
    <source>
        <dbReference type="Proteomes" id="UP001079672"/>
    </source>
</evidence>
<gene>
    <name evidence="1" type="ORF">EE52_0215115</name>
    <name evidence="2" type="ORF">O1433_20230</name>
</gene>
<sequence length="73" mass="8379">MKKGGRCFPFFMIRLVKPDLKNLYETWTEALSILKQGSSEVKHRLCSIQSKALRPLFPVATDRNAGSIRRERG</sequence>
<accession>A0A081UFT8</accession>
<reference evidence="2" key="3">
    <citation type="submission" date="2022-12" db="EMBL/GenBank/DDBJ databases">
        <title>Development of a Multilocus Sequence Typing Scheme for Bacteroides fragilis Based on Whole Genome Sequencing Data and Clinical Application.</title>
        <authorList>
            <person name="Nielsen F.D."/>
            <person name="Justesen U.S."/>
        </authorList>
    </citation>
    <scope>NUCLEOTIDE SEQUENCE</scope>
    <source>
        <strain evidence="2">BF_AM_ODE_DK_2015_4</strain>
    </source>
</reference>
<dbReference type="PATRIC" id="fig|817.51.peg.2147"/>
<reference evidence="1" key="2">
    <citation type="submission" date="2014-07" db="EMBL/GenBank/DDBJ databases">
        <title>Genetics and epidemiology of antimicrobial resistance in B. fragilis group.</title>
        <authorList>
            <person name="Sydenham T.V."/>
            <person name="Hasman H."/>
            <person name="Kemp M."/>
            <person name="Justesen U.S."/>
        </authorList>
    </citation>
    <scope>NUCLEOTIDE SEQUENCE [LARGE SCALE GENOMIC DNA]</scope>
    <source>
        <strain evidence="1">DCMOUH0018B</strain>
    </source>
</reference>
<evidence type="ECO:0000313" key="1">
    <source>
        <dbReference type="EMBL" id="KFX74034.1"/>
    </source>
</evidence>